<gene>
    <name evidence="1" type="ORF">QCA50_018553</name>
</gene>
<dbReference type="Proteomes" id="UP001385951">
    <property type="component" value="Unassembled WGS sequence"/>
</dbReference>
<accession>A0AAW0FMK4</accession>
<sequence>MDFFLFAIALSSVKRVLIMLNHRFSISVAACSKSGLDACLMRRSLLSERHSLSIYRWVVSGGCGKGTSALPSRRPKFLPRQFLFVLLHRICASRHTSRCPGALHLNSMCSMSSAILHLRQIPLSSYPASFVQNFRTLWAPCSIFQRKSDLGRLKALSLLAIITLHNDDCHSCQTCSTLL</sequence>
<evidence type="ECO:0000313" key="1">
    <source>
        <dbReference type="EMBL" id="KAK7678492.1"/>
    </source>
</evidence>
<dbReference type="AlphaFoldDB" id="A0AAW0FMK4"/>
<evidence type="ECO:0000313" key="2">
    <source>
        <dbReference type="Proteomes" id="UP001385951"/>
    </source>
</evidence>
<organism evidence="1 2">
    <name type="scientific">Cerrena zonata</name>
    <dbReference type="NCBI Taxonomy" id="2478898"/>
    <lineage>
        <taxon>Eukaryota</taxon>
        <taxon>Fungi</taxon>
        <taxon>Dikarya</taxon>
        <taxon>Basidiomycota</taxon>
        <taxon>Agaricomycotina</taxon>
        <taxon>Agaricomycetes</taxon>
        <taxon>Polyporales</taxon>
        <taxon>Cerrenaceae</taxon>
        <taxon>Cerrena</taxon>
    </lineage>
</organism>
<keyword evidence="2" id="KW-1185">Reference proteome</keyword>
<proteinExistence type="predicted"/>
<dbReference type="EMBL" id="JASBNA010000071">
    <property type="protein sequence ID" value="KAK7678492.1"/>
    <property type="molecule type" value="Genomic_DNA"/>
</dbReference>
<name>A0AAW0FMK4_9APHY</name>
<protein>
    <recommendedName>
        <fullName evidence="3">Secreted protein</fullName>
    </recommendedName>
</protein>
<evidence type="ECO:0008006" key="3">
    <source>
        <dbReference type="Google" id="ProtNLM"/>
    </source>
</evidence>
<comment type="caution">
    <text evidence="1">The sequence shown here is derived from an EMBL/GenBank/DDBJ whole genome shotgun (WGS) entry which is preliminary data.</text>
</comment>
<reference evidence="1 2" key="1">
    <citation type="submission" date="2022-09" db="EMBL/GenBank/DDBJ databases">
        <authorList>
            <person name="Palmer J.M."/>
        </authorList>
    </citation>
    <scope>NUCLEOTIDE SEQUENCE [LARGE SCALE GENOMIC DNA]</scope>
    <source>
        <strain evidence="1 2">DSM 7382</strain>
    </source>
</reference>